<dbReference type="STRING" id="1167006.UWK_00612"/>
<dbReference type="CDD" id="cd24008">
    <property type="entry name" value="ASKHA_NBD_GLK"/>
    <property type="match status" value="1"/>
</dbReference>
<dbReference type="RefSeq" id="WP_015402891.1">
    <property type="nucleotide sequence ID" value="NC_020304.1"/>
</dbReference>
<sequence length="330" mass="36092">MAYLLAADIGGTKSELAIFDLSQTPDAPPLCRRRYHNTLFHNFDTILAEFLDSANSPTPSYACFGVAAVVHNGRARFTNREWVLNEKELESSFGFTGVTLINDLTAVCSGLPFLAKKELFQIQRGEVEEQGIQAVIAPGTGLGEGYLIRRDTCFSPQGSEGGHCDFAPLNQEQSQLLGYLQQKHSSVSYELLCSGIGLPNIFDFLAATDIARDPDHFKRITTTADRAPAISEGAFGDRRCPLCIKTFSLFLEILGAEAGNLALKTYSTGGLFIGGGILPRIVEHVSFAPFLNAFRKKEKMTSLMESIPIHLILKNDVALFGAASYGYQFF</sequence>
<evidence type="ECO:0000256" key="2">
    <source>
        <dbReference type="ARBA" id="ARBA00022777"/>
    </source>
</evidence>
<dbReference type="PANTHER" id="PTHR47363">
    <property type="entry name" value="GLUCOKINASE"/>
    <property type="match status" value="1"/>
</dbReference>
<evidence type="ECO:0000256" key="4">
    <source>
        <dbReference type="RuleBase" id="RU004046"/>
    </source>
</evidence>
<dbReference type="PATRIC" id="fig|1167006.5.peg.706"/>
<dbReference type="Proteomes" id="UP000011721">
    <property type="component" value="Chromosome"/>
</dbReference>
<dbReference type="GO" id="GO:0005536">
    <property type="term" value="F:D-glucose binding"/>
    <property type="evidence" value="ECO:0007669"/>
    <property type="project" value="InterPro"/>
</dbReference>
<evidence type="ECO:0000256" key="3">
    <source>
        <dbReference type="HAMAP-Rule" id="MF_00524"/>
    </source>
</evidence>
<keyword evidence="6" id="KW-1185">Reference proteome</keyword>
<dbReference type="OrthoDB" id="257751at2"/>
<dbReference type="KEGG" id="dsf:UWK_00612"/>
<evidence type="ECO:0000256" key="1">
    <source>
        <dbReference type="ARBA" id="ARBA00022679"/>
    </source>
</evidence>
<dbReference type="PANTHER" id="PTHR47363:SF1">
    <property type="entry name" value="GLUCOKINASE"/>
    <property type="match status" value="1"/>
</dbReference>
<dbReference type="GO" id="GO:0004340">
    <property type="term" value="F:glucokinase activity"/>
    <property type="evidence" value="ECO:0007669"/>
    <property type="project" value="UniProtKB-UniRule"/>
</dbReference>
<dbReference type="HOGENOM" id="CLU_042582_0_0_7"/>
<name>M1P0Z0_DESSD</name>
<dbReference type="Pfam" id="PF02685">
    <property type="entry name" value="Glucokinase"/>
    <property type="match status" value="1"/>
</dbReference>
<dbReference type="eggNOG" id="COG0837">
    <property type="taxonomic scope" value="Bacteria"/>
</dbReference>
<dbReference type="AlphaFoldDB" id="M1P0Z0"/>
<evidence type="ECO:0000313" key="5">
    <source>
        <dbReference type="EMBL" id="AGF77193.1"/>
    </source>
</evidence>
<comment type="similarity">
    <text evidence="3 4">Belongs to the bacterial glucokinase family.</text>
</comment>
<dbReference type="Gene3D" id="3.40.367.20">
    <property type="match status" value="1"/>
</dbReference>
<dbReference type="EC" id="2.7.1.2" evidence="3"/>
<dbReference type="GO" id="GO:0006096">
    <property type="term" value="P:glycolytic process"/>
    <property type="evidence" value="ECO:0007669"/>
    <property type="project" value="UniProtKB-UniRule"/>
</dbReference>
<dbReference type="Gene3D" id="3.30.420.40">
    <property type="match status" value="1"/>
</dbReference>
<dbReference type="NCBIfam" id="TIGR00749">
    <property type="entry name" value="glk"/>
    <property type="match status" value="1"/>
</dbReference>
<keyword evidence="1 3" id="KW-0808">Transferase</keyword>
<feature type="binding site" evidence="3">
    <location>
        <begin position="7"/>
        <end position="12"/>
    </location>
    <ligand>
        <name>ATP</name>
        <dbReference type="ChEBI" id="CHEBI:30616"/>
    </ligand>
</feature>
<dbReference type="HAMAP" id="MF_00524">
    <property type="entry name" value="Glucokinase"/>
    <property type="match status" value="1"/>
</dbReference>
<evidence type="ECO:0000313" key="6">
    <source>
        <dbReference type="Proteomes" id="UP000011721"/>
    </source>
</evidence>
<dbReference type="InterPro" id="IPR003836">
    <property type="entry name" value="Glucokinase"/>
</dbReference>
<comment type="catalytic activity">
    <reaction evidence="3">
        <text>D-glucose + ATP = D-glucose 6-phosphate + ADP + H(+)</text>
        <dbReference type="Rhea" id="RHEA:17825"/>
        <dbReference type="ChEBI" id="CHEBI:4167"/>
        <dbReference type="ChEBI" id="CHEBI:15378"/>
        <dbReference type="ChEBI" id="CHEBI:30616"/>
        <dbReference type="ChEBI" id="CHEBI:61548"/>
        <dbReference type="ChEBI" id="CHEBI:456216"/>
        <dbReference type="EC" id="2.7.1.2"/>
    </reaction>
</comment>
<dbReference type="GO" id="GO:0005524">
    <property type="term" value="F:ATP binding"/>
    <property type="evidence" value="ECO:0007669"/>
    <property type="project" value="UniProtKB-UniRule"/>
</dbReference>
<accession>M1P0Z0</accession>
<keyword evidence="2 3" id="KW-0418">Kinase</keyword>
<dbReference type="GO" id="GO:0005737">
    <property type="term" value="C:cytoplasm"/>
    <property type="evidence" value="ECO:0007669"/>
    <property type="project" value="UniProtKB-SubCell"/>
</dbReference>
<keyword evidence="3" id="KW-0324">Glycolysis</keyword>
<protein>
    <recommendedName>
        <fullName evidence="3">Glucokinase</fullName>
        <ecNumber evidence="3">2.7.1.2</ecNumber>
    </recommendedName>
    <alternativeName>
        <fullName evidence="3">Glucose kinase</fullName>
    </alternativeName>
</protein>
<keyword evidence="3" id="KW-0547">Nucleotide-binding</keyword>
<dbReference type="InterPro" id="IPR043129">
    <property type="entry name" value="ATPase_NBD"/>
</dbReference>
<comment type="subcellular location">
    <subcellularLocation>
        <location evidence="3">Cytoplasm</location>
    </subcellularLocation>
</comment>
<dbReference type="SUPFAM" id="SSF53067">
    <property type="entry name" value="Actin-like ATPase domain"/>
    <property type="match status" value="1"/>
</dbReference>
<reference evidence="6" key="1">
    <citation type="journal article" date="2013" name="Stand. Genomic Sci.">
        <title>Complete genome sequence of Desulfocapsa sulfexigens, a marine deltaproteobacterium specialized in disproportionating inorganic sulfur compounds.</title>
        <authorList>
            <person name="Finster K.W."/>
            <person name="Kjeldsen K.U."/>
            <person name="Kube M."/>
            <person name="Reinhardt R."/>
            <person name="Mussmann M."/>
            <person name="Amann R."/>
            <person name="Schreiber L."/>
        </authorList>
    </citation>
    <scope>NUCLEOTIDE SEQUENCE [LARGE SCALE GENOMIC DNA]</scope>
    <source>
        <strain evidence="6">DSM 10523 / SB164P1</strain>
    </source>
</reference>
<keyword evidence="3" id="KW-0067">ATP-binding</keyword>
<dbReference type="EMBL" id="CP003985">
    <property type="protein sequence ID" value="AGF77193.1"/>
    <property type="molecule type" value="Genomic_DNA"/>
</dbReference>
<proteinExistence type="inferred from homology"/>
<organism evidence="5 6">
    <name type="scientific">Desulfocapsa sulfexigens (strain DSM 10523 / SB164P1)</name>
    <dbReference type="NCBI Taxonomy" id="1167006"/>
    <lineage>
        <taxon>Bacteria</taxon>
        <taxon>Pseudomonadati</taxon>
        <taxon>Thermodesulfobacteriota</taxon>
        <taxon>Desulfobulbia</taxon>
        <taxon>Desulfobulbales</taxon>
        <taxon>Desulfocapsaceae</taxon>
        <taxon>Desulfocapsa</taxon>
    </lineage>
</organism>
<keyword evidence="3" id="KW-0963">Cytoplasm</keyword>
<gene>
    <name evidence="3" type="primary">glk</name>
    <name evidence="5" type="ordered locus">UWK_00612</name>
</gene>